<reference evidence="1" key="1">
    <citation type="journal article" date="2021" name="Front. Microbiol.">
        <title>Comprehensive Comparative Genomics and Phenotyping of Methylobacterium Species.</title>
        <authorList>
            <person name="Alessa O."/>
            <person name="Ogura Y."/>
            <person name="Fujitani Y."/>
            <person name="Takami H."/>
            <person name="Hayashi T."/>
            <person name="Sahin N."/>
            <person name="Tani A."/>
        </authorList>
    </citation>
    <scope>NUCLEOTIDE SEQUENCE</scope>
    <source>
        <strain evidence="1">DSM 14458</strain>
    </source>
</reference>
<comment type="caution">
    <text evidence="1">The sequence shown here is derived from an EMBL/GenBank/DDBJ whole genome shotgun (WGS) entry which is preliminary data.</text>
</comment>
<reference evidence="1" key="2">
    <citation type="submission" date="2021-08" db="EMBL/GenBank/DDBJ databases">
        <authorList>
            <person name="Tani A."/>
            <person name="Ola A."/>
            <person name="Ogura Y."/>
            <person name="Katsura K."/>
            <person name="Hayashi T."/>
        </authorList>
    </citation>
    <scope>NUCLEOTIDE SEQUENCE</scope>
    <source>
        <strain evidence="1">DSM 14458</strain>
    </source>
</reference>
<dbReference type="Proteomes" id="UP001055093">
    <property type="component" value="Unassembled WGS sequence"/>
</dbReference>
<name>A0ABQ4UPY1_9HYPH</name>
<accession>A0ABQ4UPY1</accession>
<protein>
    <recommendedName>
        <fullName evidence="3">Phage tail protein</fullName>
    </recommendedName>
</protein>
<evidence type="ECO:0000313" key="2">
    <source>
        <dbReference type="Proteomes" id="UP001055093"/>
    </source>
</evidence>
<evidence type="ECO:0008006" key="3">
    <source>
        <dbReference type="Google" id="ProtNLM"/>
    </source>
</evidence>
<gene>
    <name evidence="1" type="ORF">BGCPKDLD_0441</name>
</gene>
<organism evidence="1 2">
    <name type="scientific">Methylorubrum suomiense</name>
    <dbReference type="NCBI Taxonomy" id="144191"/>
    <lineage>
        <taxon>Bacteria</taxon>
        <taxon>Pseudomonadati</taxon>
        <taxon>Pseudomonadota</taxon>
        <taxon>Alphaproteobacteria</taxon>
        <taxon>Hyphomicrobiales</taxon>
        <taxon>Methylobacteriaceae</taxon>
        <taxon>Methylorubrum</taxon>
    </lineage>
</organism>
<keyword evidence="2" id="KW-1185">Reference proteome</keyword>
<evidence type="ECO:0000313" key="1">
    <source>
        <dbReference type="EMBL" id="GJE73874.1"/>
    </source>
</evidence>
<sequence>MTGSDSDRGTAERVRQLETLDRLAQKFGQSLSAAFSQNLNAGRQLDSVLGTLTTKLAGVATQAALEPVKAGVKGLVDSLLSSAASARSPVAFSRGGVLDGLGSDGGARRVRPFAGGGVVAAPTYFPMTGGDLGLMGEAGPEAILPLRRGSDGRLGVAAGGSERPVAVTVNIATPDIEGFRRSEAQVAARLARAVARGRRAL</sequence>
<dbReference type="EMBL" id="BPRE01000001">
    <property type="protein sequence ID" value="GJE73874.1"/>
    <property type="molecule type" value="Genomic_DNA"/>
</dbReference>
<proteinExistence type="predicted"/>
<dbReference type="RefSeq" id="WP_137829023.1">
    <property type="nucleotide sequence ID" value="NZ_BPRE01000001.1"/>
</dbReference>